<comment type="similarity">
    <text evidence="1">Belongs to the peptidase S13 family.</text>
</comment>
<keyword evidence="3" id="KW-0645">Protease</keyword>
<name>A0ABR9DLR4_9MICO</name>
<dbReference type="EMBL" id="JACZDF010000001">
    <property type="protein sequence ID" value="MBD9698074.1"/>
    <property type="molecule type" value="Genomic_DNA"/>
</dbReference>
<dbReference type="Proteomes" id="UP000642107">
    <property type="component" value="Unassembled WGS sequence"/>
</dbReference>
<dbReference type="PRINTS" id="PR00922">
    <property type="entry name" value="DADACBPTASE3"/>
</dbReference>
<evidence type="ECO:0000313" key="4">
    <source>
        <dbReference type="Proteomes" id="UP000642107"/>
    </source>
</evidence>
<evidence type="ECO:0000256" key="2">
    <source>
        <dbReference type="ARBA" id="ARBA00022801"/>
    </source>
</evidence>
<dbReference type="GO" id="GO:0009002">
    <property type="term" value="F:serine-type D-Ala-D-Ala carboxypeptidase activity"/>
    <property type="evidence" value="ECO:0007669"/>
    <property type="project" value="UniProtKB-EC"/>
</dbReference>
<reference evidence="3 4" key="1">
    <citation type="submission" date="2020-09" db="EMBL/GenBank/DDBJ databases">
        <title>Flavimobilis rhizosphaerae sp. nov., isolated from rhizosphere soil of Spartina alterniflora.</title>
        <authorList>
            <person name="Hanqin C."/>
        </authorList>
    </citation>
    <scope>NUCLEOTIDE SEQUENCE [LARGE SCALE GENOMIC DNA]</scope>
    <source>
        <strain evidence="3 4">GY 10621</strain>
    </source>
</reference>
<gene>
    <name evidence="3" type="primary">dacB</name>
    <name evidence="3" type="ORF">IGS67_00990</name>
</gene>
<dbReference type="PANTHER" id="PTHR30023:SF0">
    <property type="entry name" value="PENICILLIN-SENSITIVE CARBOXYPEPTIDASE A"/>
    <property type="match status" value="1"/>
</dbReference>
<dbReference type="SUPFAM" id="SSF56601">
    <property type="entry name" value="beta-lactamase/transpeptidase-like"/>
    <property type="match status" value="1"/>
</dbReference>
<dbReference type="RefSeq" id="WP_192276921.1">
    <property type="nucleotide sequence ID" value="NZ_JACZDF010000001.1"/>
</dbReference>
<evidence type="ECO:0000256" key="1">
    <source>
        <dbReference type="ARBA" id="ARBA00006096"/>
    </source>
</evidence>
<dbReference type="PANTHER" id="PTHR30023">
    <property type="entry name" value="D-ALANYL-D-ALANINE CARBOXYPEPTIDASE"/>
    <property type="match status" value="1"/>
</dbReference>
<dbReference type="NCBIfam" id="TIGR00666">
    <property type="entry name" value="PBP4"/>
    <property type="match status" value="1"/>
</dbReference>
<evidence type="ECO:0000313" key="3">
    <source>
        <dbReference type="EMBL" id="MBD9698074.1"/>
    </source>
</evidence>
<organism evidence="3 4">
    <name type="scientific">Flavimobilis rhizosphaerae</name>
    <dbReference type="NCBI Taxonomy" id="2775421"/>
    <lineage>
        <taxon>Bacteria</taxon>
        <taxon>Bacillati</taxon>
        <taxon>Actinomycetota</taxon>
        <taxon>Actinomycetes</taxon>
        <taxon>Micrococcales</taxon>
        <taxon>Jonesiaceae</taxon>
        <taxon>Flavimobilis</taxon>
    </lineage>
</organism>
<dbReference type="Gene3D" id="3.40.710.10">
    <property type="entry name" value="DD-peptidase/beta-lactamase superfamily"/>
    <property type="match status" value="2"/>
</dbReference>
<keyword evidence="4" id="KW-1185">Reference proteome</keyword>
<dbReference type="EC" id="3.4.16.4" evidence="3"/>
<accession>A0ABR9DLR4</accession>
<comment type="caution">
    <text evidence="3">The sequence shown here is derived from an EMBL/GenBank/DDBJ whole genome shotgun (WGS) entry which is preliminary data.</text>
</comment>
<protein>
    <submittedName>
        <fullName evidence="3">D-alanyl-D-alanine carboxypeptidase/D-alanyl-D-alanine-endopeptidase</fullName>
        <ecNumber evidence="3">3.4.16.4</ecNumber>
    </submittedName>
</protein>
<dbReference type="Pfam" id="PF02113">
    <property type="entry name" value="Peptidase_S13"/>
    <property type="match status" value="2"/>
</dbReference>
<sequence>MGLAARVAAATTTFALLAGGGYLVADTFDVVPGFLTNAPVAPPPAPFPTAPGATTGPALTSGLATLPTDAPVPSATSVEKLVAELADEEKYVGKRVGVLVTDAATGQGIAGRAATTDFVPASTAKLLTAAAGLSRVGPDRTLDTTALLAGSTVTLVGGGDMMLAAGAGDPAKVNGRAGLADLAAQVADAVAAAGLDSVTLRVDDSLFTGPSVAPSWDPKSVEAGYAAPVTAIAVDVARRTDDTYAQRHPDPSLAAARDFARALEKAGVTVTGTAARANPAEGAAEVGRVSSAPLSEVVGYFLQTSDNTITEVVGRIVAIETGLSGSVQGATAAVLDAVGALGVDLTGAKLADCSGLGDGSRLSPRLLNELLLRMVDPATPALREAALQMPLAGVSGTLHERFTTSDARGRVRAKTGSLPNVSGLAGTVVTADGRLLVFAVLVDDFPDGNAWNARATIDKLVTRLAACGCG</sequence>
<dbReference type="InterPro" id="IPR000667">
    <property type="entry name" value="Peptidase_S13"/>
</dbReference>
<dbReference type="InterPro" id="IPR012338">
    <property type="entry name" value="Beta-lactam/transpept-like"/>
</dbReference>
<keyword evidence="2 3" id="KW-0378">Hydrolase</keyword>
<keyword evidence="3" id="KW-0121">Carboxypeptidase</keyword>
<proteinExistence type="inferred from homology"/>